<keyword evidence="4" id="KW-1185">Reference proteome</keyword>
<name>A0A9P6JNM1_9AGAR</name>
<feature type="region of interest" description="Disordered" evidence="1">
    <location>
        <begin position="240"/>
        <end position="265"/>
    </location>
</feature>
<sequence>MILRTLGFSLFSSLRVYALMEGRWPLALFVFSMFLPSIIAPSFSYANQSSIGVDRFGCQFMSTSSQIVHDRLRIAGIIADLLSETIVIIVTLKRTFHLRGNIPKDEHDNKPGLAALLLRDGTVYFVALLVLSLADMLVLVFDHVPQPVVGYDYWVVPFYTPVFRTIIISRFILMLRAIHYNIDDGNEHYSTGLQFGSRVVGSLGAPVEPLRFVDGASADFDEEEDENIIFSNDPFAAGMLSTSSPPTSSATGSGSETKHSDEMEMYRVHDLVGEKSV</sequence>
<evidence type="ECO:0000313" key="3">
    <source>
        <dbReference type="EMBL" id="KAF9526805.1"/>
    </source>
</evidence>
<accession>A0A9P6JNM1</accession>
<comment type="caution">
    <text evidence="3">The sequence shown here is derived from an EMBL/GenBank/DDBJ whole genome shotgun (WGS) entry which is preliminary data.</text>
</comment>
<keyword evidence="2" id="KW-0812">Transmembrane</keyword>
<dbReference type="EMBL" id="MU157867">
    <property type="protein sequence ID" value="KAF9526805.1"/>
    <property type="molecule type" value="Genomic_DNA"/>
</dbReference>
<dbReference type="OrthoDB" id="3052633at2759"/>
<organism evidence="3 4">
    <name type="scientific">Crepidotus variabilis</name>
    <dbReference type="NCBI Taxonomy" id="179855"/>
    <lineage>
        <taxon>Eukaryota</taxon>
        <taxon>Fungi</taxon>
        <taxon>Dikarya</taxon>
        <taxon>Basidiomycota</taxon>
        <taxon>Agaricomycotina</taxon>
        <taxon>Agaricomycetes</taxon>
        <taxon>Agaricomycetidae</taxon>
        <taxon>Agaricales</taxon>
        <taxon>Agaricineae</taxon>
        <taxon>Crepidotaceae</taxon>
        <taxon>Crepidotus</taxon>
    </lineage>
</organism>
<feature type="transmembrane region" description="Helical" evidence="2">
    <location>
        <begin position="28"/>
        <end position="46"/>
    </location>
</feature>
<evidence type="ECO:0000256" key="1">
    <source>
        <dbReference type="SAM" id="MobiDB-lite"/>
    </source>
</evidence>
<feature type="compositionally biased region" description="Low complexity" evidence="1">
    <location>
        <begin position="241"/>
        <end position="255"/>
    </location>
</feature>
<evidence type="ECO:0000256" key="2">
    <source>
        <dbReference type="SAM" id="Phobius"/>
    </source>
</evidence>
<dbReference type="Proteomes" id="UP000807306">
    <property type="component" value="Unassembled WGS sequence"/>
</dbReference>
<proteinExistence type="predicted"/>
<evidence type="ECO:0000313" key="4">
    <source>
        <dbReference type="Proteomes" id="UP000807306"/>
    </source>
</evidence>
<feature type="compositionally biased region" description="Basic and acidic residues" evidence="1">
    <location>
        <begin position="256"/>
        <end position="265"/>
    </location>
</feature>
<keyword evidence="2" id="KW-0472">Membrane</keyword>
<feature type="transmembrane region" description="Helical" evidence="2">
    <location>
        <begin position="123"/>
        <end position="141"/>
    </location>
</feature>
<feature type="transmembrane region" description="Helical" evidence="2">
    <location>
        <begin position="153"/>
        <end position="173"/>
    </location>
</feature>
<keyword evidence="2" id="KW-1133">Transmembrane helix</keyword>
<reference evidence="3" key="1">
    <citation type="submission" date="2020-11" db="EMBL/GenBank/DDBJ databases">
        <authorList>
            <consortium name="DOE Joint Genome Institute"/>
            <person name="Ahrendt S."/>
            <person name="Riley R."/>
            <person name="Andreopoulos W."/>
            <person name="Labutti K."/>
            <person name="Pangilinan J."/>
            <person name="Ruiz-Duenas F.J."/>
            <person name="Barrasa J.M."/>
            <person name="Sanchez-Garcia M."/>
            <person name="Camarero S."/>
            <person name="Miyauchi S."/>
            <person name="Serrano A."/>
            <person name="Linde D."/>
            <person name="Babiker R."/>
            <person name="Drula E."/>
            <person name="Ayuso-Fernandez I."/>
            <person name="Pacheco R."/>
            <person name="Padilla G."/>
            <person name="Ferreira P."/>
            <person name="Barriuso J."/>
            <person name="Kellner H."/>
            <person name="Castanera R."/>
            <person name="Alfaro M."/>
            <person name="Ramirez L."/>
            <person name="Pisabarro A.G."/>
            <person name="Kuo A."/>
            <person name="Tritt A."/>
            <person name="Lipzen A."/>
            <person name="He G."/>
            <person name="Yan M."/>
            <person name="Ng V."/>
            <person name="Cullen D."/>
            <person name="Martin F."/>
            <person name="Rosso M.-N."/>
            <person name="Henrissat B."/>
            <person name="Hibbett D."/>
            <person name="Martinez A.T."/>
            <person name="Grigoriev I.V."/>
        </authorList>
    </citation>
    <scope>NUCLEOTIDE SEQUENCE</scope>
    <source>
        <strain evidence="3">CBS 506.95</strain>
    </source>
</reference>
<dbReference type="AlphaFoldDB" id="A0A9P6JNM1"/>
<protein>
    <submittedName>
        <fullName evidence="3">Uncharacterized protein</fullName>
    </submittedName>
</protein>
<gene>
    <name evidence="3" type="ORF">CPB83DRAFT_447713</name>
</gene>